<dbReference type="RefSeq" id="XP_007674107.1">
    <property type="nucleotide sequence ID" value="XM_007675917.1"/>
</dbReference>
<evidence type="ECO:0000313" key="4">
    <source>
        <dbReference type="Proteomes" id="UP000011761"/>
    </source>
</evidence>
<evidence type="ECO:0000313" key="3">
    <source>
        <dbReference type="EMBL" id="EMC99084.1"/>
    </source>
</evidence>
<feature type="domain" description="DUF7918" evidence="2">
    <location>
        <begin position="8"/>
        <end position="225"/>
    </location>
</feature>
<accession>M2NI94</accession>
<dbReference type="GeneID" id="19113712"/>
<dbReference type="Pfam" id="PF25534">
    <property type="entry name" value="DUF7918"/>
    <property type="match status" value="1"/>
</dbReference>
<evidence type="ECO:0000256" key="1">
    <source>
        <dbReference type="SAM" id="MobiDB-lite"/>
    </source>
</evidence>
<dbReference type="AlphaFoldDB" id="M2NI94"/>
<dbReference type="HOGENOM" id="CLU_070614_1_1_1"/>
<dbReference type="KEGG" id="bcom:BAUCODRAFT_390870"/>
<protein>
    <recommendedName>
        <fullName evidence="2">DUF7918 domain-containing protein</fullName>
    </recommendedName>
</protein>
<dbReference type="InterPro" id="IPR057678">
    <property type="entry name" value="DUF7918"/>
</dbReference>
<dbReference type="PANTHER" id="PTHR36223:SF1">
    <property type="entry name" value="TRANSCRIPTION ELONGATION FACTOR EAF N-TERMINAL DOMAIN-CONTAINING PROTEIN"/>
    <property type="match status" value="1"/>
</dbReference>
<sequence>MQLIQLPGLEVNLCCEGKTLPEYDDESFTPQANKNTKYVEVVNGATFSVEFRFLPNFPYITEDTQIQVKLDGKFGRANLLSPSQMVAYRSNQIDSIPSYNKGSWTKQMFKFADLSTDDHAVKASQMNVKKALALGTVTAEVICVKVGAPAHCQPANTFASEGKIPEKALKGRAMSIQAELSKAVACEAATYADVTYPYGHDPIATFTFKYRSRRDLQIEGIIPRSPSPVPLEDRDPDSLSAEEARELVRRLRAQREDLVRVKREGAKRQRSATVTENHDDDDGDDVTISETRSRKRSRPSADSGVELVDLTGD</sequence>
<dbReference type="Proteomes" id="UP000011761">
    <property type="component" value="Unassembled WGS sequence"/>
</dbReference>
<feature type="compositionally biased region" description="Basic and acidic residues" evidence="1">
    <location>
        <begin position="231"/>
        <end position="240"/>
    </location>
</feature>
<dbReference type="eggNOG" id="ENOG502SAV6">
    <property type="taxonomic scope" value="Eukaryota"/>
</dbReference>
<feature type="region of interest" description="Disordered" evidence="1">
    <location>
        <begin position="262"/>
        <end position="313"/>
    </location>
</feature>
<dbReference type="EMBL" id="KB445552">
    <property type="protein sequence ID" value="EMC99084.1"/>
    <property type="molecule type" value="Genomic_DNA"/>
</dbReference>
<organism evidence="3 4">
    <name type="scientific">Baudoinia panamericana (strain UAMH 10762)</name>
    <name type="common">Angels' share fungus</name>
    <name type="synonym">Baudoinia compniacensis (strain UAMH 10762)</name>
    <dbReference type="NCBI Taxonomy" id="717646"/>
    <lineage>
        <taxon>Eukaryota</taxon>
        <taxon>Fungi</taxon>
        <taxon>Dikarya</taxon>
        <taxon>Ascomycota</taxon>
        <taxon>Pezizomycotina</taxon>
        <taxon>Dothideomycetes</taxon>
        <taxon>Dothideomycetidae</taxon>
        <taxon>Mycosphaerellales</taxon>
        <taxon>Teratosphaeriaceae</taxon>
        <taxon>Baudoinia</taxon>
    </lineage>
</organism>
<name>M2NI94_BAUPA</name>
<proteinExistence type="predicted"/>
<feature type="compositionally biased region" description="Acidic residues" evidence="1">
    <location>
        <begin position="278"/>
        <end position="287"/>
    </location>
</feature>
<dbReference type="PANTHER" id="PTHR36223">
    <property type="entry name" value="BETA-LACTAMASE-TYPE TRANSPEPTIDASE FOLD DOMAIN CONTAINING PROTEIN"/>
    <property type="match status" value="1"/>
</dbReference>
<gene>
    <name evidence="3" type="ORF">BAUCODRAFT_390870</name>
</gene>
<keyword evidence="4" id="KW-1185">Reference proteome</keyword>
<evidence type="ECO:0000259" key="2">
    <source>
        <dbReference type="Pfam" id="PF25534"/>
    </source>
</evidence>
<reference evidence="3 4" key="1">
    <citation type="journal article" date="2012" name="PLoS Pathog.">
        <title>Diverse lifestyles and strategies of plant pathogenesis encoded in the genomes of eighteen Dothideomycetes fungi.</title>
        <authorList>
            <person name="Ohm R.A."/>
            <person name="Feau N."/>
            <person name="Henrissat B."/>
            <person name="Schoch C.L."/>
            <person name="Horwitz B.A."/>
            <person name="Barry K.W."/>
            <person name="Condon B.J."/>
            <person name="Copeland A.C."/>
            <person name="Dhillon B."/>
            <person name="Glaser F."/>
            <person name="Hesse C.N."/>
            <person name="Kosti I."/>
            <person name="LaButti K."/>
            <person name="Lindquist E.A."/>
            <person name="Lucas S."/>
            <person name="Salamov A.A."/>
            <person name="Bradshaw R.E."/>
            <person name="Ciuffetti L."/>
            <person name="Hamelin R.C."/>
            <person name="Kema G.H.J."/>
            <person name="Lawrence C."/>
            <person name="Scott J.A."/>
            <person name="Spatafora J.W."/>
            <person name="Turgeon B.G."/>
            <person name="de Wit P.J.G.M."/>
            <person name="Zhong S."/>
            <person name="Goodwin S.B."/>
            <person name="Grigoriev I.V."/>
        </authorList>
    </citation>
    <scope>NUCLEOTIDE SEQUENCE [LARGE SCALE GENOMIC DNA]</scope>
    <source>
        <strain evidence="3 4">UAMH 10762</strain>
    </source>
</reference>
<feature type="region of interest" description="Disordered" evidence="1">
    <location>
        <begin position="221"/>
        <end position="240"/>
    </location>
</feature>
<dbReference type="STRING" id="717646.M2NI94"/>
<dbReference type="OMA" id="HVTARIR"/>
<dbReference type="OrthoDB" id="3364132at2759"/>